<feature type="transmembrane region" description="Helical" evidence="6">
    <location>
        <begin position="176"/>
        <end position="199"/>
    </location>
</feature>
<dbReference type="Proteomes" id="UP001211907">
    <property type="component" value="Unassembled WGS sequence"/>
</dbReference>
<dbReference type="GO" id="GO:0033612">
    <property type="term" value="F:receptor serine/threonine kinase binding"/>
    <property type="evidence" value="ECO:0007669"/>
    <property type="project" value="TreeGrafter"/>
</dbReference>
<dbReference type="InterPro" id="IPR032675">
    <property type="entry name" value="LRR_dom_sf"/>
</dbReference>
<sequence length="785" mass="88723">MPSPTNLNDLAKPSNLPCAQKNFPAPTSEVFTSLNMLSELEELDLSDCQITGFFTEDWSNLRHLTTLNLSGNNLEGPIPADLSALGFLRHLNLDYNANLYGFFPSHPELLPILQKRCIQSNPCQFSFKSTQITQFLPVTFTPHIIMAVSSPSRFHVFQRRQADNTTSNSSSSDNTVIYILVAIVAIIIMVIGAGIYFCLKRRRETRRDDSRSMDSIAAYTREDDEFYFEDYADRQRGRKNVNTARLNSVVNNRRNFDGGNGYASQTARTDRESVYSVDAGNDNDFEPVRRKESSNSGNRSRGLEDREKSNNNRADRSRDNRSRSEGGGSRSRDMRSPNSEQKKRLDSNSRSRKSQDGNEFREKQRTDVIYPQRTGWSNDSRSNDSRRKNEMRDASVERASRNGKMRGDLEDSSNRRNNNETNDYEGDSDAFEKSRPRKARSSSIGTTSRIRNQIDAENTTVSPSRGIVKSIRMNDRAEPVYSSDEEERMVSNRTKNNNIRAKGLSSSRGKVRALSADTSDAEEIGKTKRSSKNRGRQGLSEQSKSRPEKRSDSKDSRKRNSSIENSRPKFQEDSDNENAVMNTRNGSTNSRTQISLKNSGNRANKGKDDDFPDKSGKESRPKVFNPSQKNQEIFSSTSNNDELFRHDFRSKGTENSKKYSTNSRKPEEHNCDEETVISPTRAPAKLKKSDRTKVPSDRKDNDGIQNNSETPRSPVIIKNQTMNSSDEEDFNQNKKTIQSNSKKTHGSSNGCNGSQSAPKDKEKSDVDIISPKKHRTDSKKGMNAK</sequence>
<feature type="compositionally biased region" description="Low complexity" evidence="5">
    <location>
        <begin position="441"/>
        <end position="451"/>
    </location>
</feature>
<keyword evidence="6" id="KW-1133">Transmembrane helix</keyword>
<organism evidence="7 8">
    <name type="scientific">Physocladia obscura</name>
    <dbReference type="NCBI Taxonomy" id="109957"/>
    <lineage>
        <taxon>Eukaryota</taxon>
        <taxon>Fungi</taxon>
        <taxon>Fungi incertae sedis</taxon>
        <taxon>Chytridiomycota</taxon>
        <taxon>Chytridiomycota incertae sedis</taxon>
        <taxon>Chytridiomycetes</taxon>
        <taxon>Chytridiales</taxon>
        <taxon>Chytriomycetaceae</taxon>
        <taxon>Physocladia</taxon>
    </lineage>
</organism>
<dbReference type="SUPFAM" id="SSF52058">
    <property type="entry name" value="L domain-like"/>
    <property type="match status" value="1"/>
</dbReference>
<evidence type="ECO:0000256" key="5">
    <source>
        <dbReference type="SAM" id="MobiDB-lite"/>
    </source>
</evidence>
<dbReference type="Pfam" id="PF13855">
    <property type="entry name" value="LRR_8"/>
    <property type="match status" value="1"/>
</dbReference>
<dbReference type="AlphaFoldDB" id="A0AAD5SZF3"/>
<dbReference type="Gene3D" id="3.80.10.10">
    <property type="entry name" value="Ribonuclease Inhibitor"/>
    <property type="match status" value="1"/>
</dbReference>
<keyword evidence="1" id="KW-0433">Leucine-rich repeat</keyword>
<evidence type="ECO:0000256" key="6">
    <source>
        <dbReference type="SAM" id="Phobius"/>
    </source>
</evidence>
<dbReference type="PANTHER" id="PTHR48056">
    <property type="entry name" value="LRR RECEPTOR-LIKE SERINE/THREONINE-PROTEIN KINASE-RELATED"/>
    <property type="match status" value="1"/>
</dbReference>
<keyword evidence="2" id="KW-0677">Repeat</keyword>
<feature type="compositionally biased region" description="Polar residues" evidence="5">
    <location>
        <begin position="577"/>
        <end position="602"/>
    </location>
</feature>
<reference evidence="7" key="1">
    <citation type="submission" date="2020-05" db="EMBL/GenBank/DDBJ databases">
        <title>Phylogenomic resolution of chytrid fungi.</title>
        <authorList>
            <person name="Stajich J.E."/>
            <person name="Amses K."/>
            <person name="Simmons R."/>
            <person name="Seto K."/>
            <person name="Myers J."/>
            <person name="Bonds A."/>
            <person name="Quandt C.A."/>
            <person name="Barry K."/>
            <person name="Liu P."/>
            <person name="Grigoriev I."/>
            <person name="Longcore J.E."/>
            <person name="James T.Y."/>
        </authorList>
    </citation>
    <scope>NUCLEOTIDE SEQUENCE</scope>
    <source>
        <strain evidence="7">JEL0513</strain>
    </source>
</reference>
<keyword evidence="8" id="KW-1185">Reference proteome</keyword>
<evidence type="ECO:0000256" key="4">
    <source>
        <dbReference type="ARBA" id="ARBA00022840"/>
    </source>
</evidence>
<gene>
    <name evidence="7" type="ORF">HK100_000891</name>
</gene>
<evidence type="ECO:0000313" key="7">
    <source>
        <dbReference type="EMBL" id="KAJ3117127.1"/>
    </source>
</evidence>
<evidence type="ECO:0000256" key="1">
    <source>
        <dbReference type="ARBA" id="ARBA00022614"/>
    </source>
</evidence>
<evidence type="ECO:0000313" key="8">
    <source>
        <dbReference type="Proteomes" id="UP001211907"/>
    </source>
</evidence>
<accession>A0AAD5SZF3</accession>
<feature type="compositionally biased region" description="Polar residues" evidence="5">
    <location>
        <begin position="491"/>
        <end position="508"/>
    </location>
</feature>
<feature type="compositionally biased region" description="Polar residues" evidence="5">
    <location>
        <begin position="625"/>
        <end position="641"/>
    </location>
</feature>
<feature type="compositionally biased region" description="Basic and acidic residues" evidence="5">
    <location>
        <begin position="381"/>
        <end position="418"/>
    </location>
</feature>
<feature type="compositionally biased region" description="Basic and acidic residues" evidence="5">
    <location>
        <begin position="642"/>
        <end position="657"/>
    </location>
</feature>
<keyword evidence="3" id="KW-0547">Nucleotide-binding</keyword>
<evidence type="ECO:0000256" key="3">
    <source>
        <dbReference type="ARBA" id="ARBA00022741"/>
    </source>
</evidence>
<protein>
    <submittedName>
        <fullName evidence="7">Uncharacterized protein</fullName>
    </submittedName>
</protein>
<dbReference type="InterPro" id="IPR001611">
    <property type="entry name" value="Leu-rich_rpt"/>
</dbReference>
<feature type="region of interest" description="Disordered" evidence="5">
    <location>
        <begin position="251"/>
        <end position="785"/>
    </location>
</feature>
<dbReference type="PANTHER" id="PTHR48056:SF81">
    <property type="entry name" value="RECEPTOR PROTEIN-TYROSINE KINASE CEPR1"/>
    <property type="match status" value="1"/>
</dbReference>
<keyword evidence="4" id="KW-0067">ATP-binding</keyword>
<evidence type="ECO:0000256" key="2">
    <source>
        <dbReference type="ARBA" id="ARBA00022737"/>
    </source>
</evidence>
<comment type="caution">
    <text evidence="7">The sequence shown here is derived from an EMBL/GenBank/DDBJ whole genome shotgun (WGS) entry which is preliminary data.</text>
</comment>
<feature type="compositionally biased region" description="Polar residues" evidence="5">
    <location>
        <begin position="733"/>
        <end position="757"/>
    </location>
</feature>
<feature type="compositionally biased region" description="Basic and acidic residues" evidence="5">
    <location>
        <begin position="301"/>
        <end position="366"/>
    </location>
</feature>
<dbReference type="EMBL" id="JADGJH010001183">
    <property type="protein sequence ID" value="KAJ3117127.1"/>
    <property type="molecule type" value="Genomic_DNA"/>
</dbReference>
<dbReference type="GO" id="GO:0005524">
    <property type="term" value="F:ATP binding"/>
    <property type="evidence" value="ECO:0007669"/>
    <property type="project" value="UniProtKB-KW"/>
</dbReference>
<keyword evidence="6" id="KW-0812">Transmembrane</keyword>
<dbReference type="InterPro" id="IPR050647">
    <property type="entry name" value="Plant_LRR-RLKs"/>
</dbReference>
<keyword evidence="6" id="KW-0472">Membrane</keyword>
<proteinExistence type="predicted"/>
<name>A0AAD5SZF3_9FUNG</name>
<feature type="compositionally biased region" description="Basic and acidic residues" evidence="5">
    <location>
        <begin position="687"/>
        <end position="702"/>
    </location>
</feature>
<feature type="compositionally biased region" description="Basic and acidic residues" evidence="5">
    <location>
        <begin position="605"/>
        <end position="621"/>
    </location>
</feature>
<feature type="compositionally biased region" description="Basic and acidic residues" evidence="5">
    <location>
        <begin position="543"/>
        <end position="555"/>
    </location>
</feature>